<dbReference type="Gene3D" id="3.40.630.30">
    <property type="match status" value="1"/>
</dbReference>
<organism evidence="2 3">
    <name type="scientific">Kribbella flavida (strain DSM 17836 / JCM 10339 / NBRC 14399)</name>
    <dbReference type="NCBI Taxonomy" id="479435"/>
    <lineage>
        <taxon>Bacteria</taxon>
        <taxon>Bacillati</taxon>
        <taxon>Actinomycetota</taxon>
        <taxon>Actinomycetes</taxon>
        <taxon>Propionibacteriales</taxon>
        <taxon>Kribbellaceae</taxon>
        <taxon>Kribbella</taxon>
    </lineage>
</organism>
<dbReference type="GO" id="GO:0016747">
    <property type="term" value="F:acyltransferase activity, transferring groups other than amino-acyl groups"/>
    <property type="evidence" value="ECO:0007669"/>
    <property type="project" value="InterPro"/>
</dbReference>
<dbReference type="Proteomes" id="UP000007967">
    <property type="component" value="Chromosome"/>
</dbReference>
<evidence type="ECO:0000259" key="1">
    <source>
        <dbReference type="Pfam" id="PF13302"/>
    </source>
</evidence>
<reference evidence="3" key="1">
    <citation type="submission" date="2009-09" db="EMBL/GenBank/DDBJ databases">
        <title>The complete genome of Kribbella flavida DSM 17836.</title>
        <authorList>
            <consortium name="US DOE Joint Genome Institute (JGI-PGF)"/>
            <person name="Lucas S."/>
            <person name="Copeland A."/>
            <person name="Lapidus A."/>
            <person name="Glavina del Rio T."/>
            <person name="Dalin E."/>
            <person name="Tice H."/>
            <person name="Bruce D."/>
            <person name="Goodwin L."/>
            <person name="Pitluck S."/>
            <person name="Kyrpides N."/>
            <person name="Mavromatis K."/>
            <person name="Ivanova N."/>
            <person name="Saunders E."/>
            <person name="Brettin T."/>
            <person name="Detter J.C."/>
            <person name="Han C."/>
            <person name="Larimer F."/>
            <person name="Land M."/>
            <person name="Hauser L."/>
            <person name="Markowitz V."/>
            <person name="Cheng J.-F."/>
            <person name="Hugenholtz P."/>
            <person name="Woyke T."/>
            <person name="Wu D."/>
            <person name="Pukall R."/>
            <person name="Klenk H.-P."/>
            <person name="Eisen J.A."/>
        </authorList>
    </citation>
    <scope>NUCLEOTIDE SEQUENCE [LARGE SCALE GENOMIC DNA]</scope>
    <source>
        <strain evidence="3">DSM 17836 / JCM 10339 / NBRC 14399</strain>
    </source>
</reference>
<dbReference type="eggNOG" id="COG3393">
    <property type="taxonomic scope" value="Bacteria"/>
</dbReference>
<accession>D2Q2Q6</accession>
<sequence>MTSDDERLLELEIDTIFGLVRPRPAGWPRLATSDVAAVFGWSPNARVLALSAAAAAVVDVALIGSFSPDSEPAVVTQVKNQLLNSAAFPSALTVDGGPCYVFPATADAPQSSLPIVVSDDAGVVAAQRFVRPDNWEVGEWRQLISGELGSWAMAVDGLEPVSICHTPTATPASAEAGVWTRMDHRGAGLAAAVAVAWWKLERLRREVVFYSTSRDNVASQSVAAKLGLQPLGWLWTVR</sequence>
<dbReference type="EMBL" id="CP001736">
    <property type="protein sequence ID" value="ADB30237.1"/>
    <property type="molecule type" value="Genomic_DNA"/>
</dbReference>
<dbReference type="InterPro" id="IPR016181">
    <property type="entry name" value="Acyl_CoA_acyltransferase"/>
</dbReference>
<dbReference type="STRING" id="479435.Kfla_1133"/>
<dbReference type="AlphaFoldDB" id="D2Q2Q6"/>
<dbReference type="RefSeq" id="WP_012918793.1">
    <property type="nucleotide sequence ID" value="NC_013729.1"/>
</dbReference>
<reference evidence="2 3" key="2">
    <citation type="journal article" date="2010" name="Stand. Genomic Sci.">
        <title>Complete genome sequence of Kribbella flavida type strain (IFO 14399).</title>
        <authorList>
            <person name="Pukall R."/>
            <person name="Lapidus A."/>
            <person name="Glavina Del Rio T."/>
            <person name="Copeland A."/>
            <person name="Tice H."/>
            <person name="Cheng J.-F."/>
            <person name="Lucas S."/>
            <person name="Chen F."/>
            <person name="Nolan M."/>
            <person name="LaButti K."/>
            <person name="Pati A."/>
            <person name="Ivanova N."/>
            <person name="Mavrommatis K."/>
            <person name="Mikhailova N."/>
            <person name="Pitluck S."/>
            <person name="Bruce D."/>
            <person name="Goodwin L."/>
            <person name="Land M."/>
            <person name="Hauser L."/>
            <person name="Chang Y.-J."/>
            <person name="Jeffries C.D."/>
            <person name="Chen A."/>
            <person name="Palaniappan K."/>
            <person name="Chain P."/>
            <person name="Rohde M."/>
            <person name="Goeker M."/>
            <person name="Bristow J."/>
            <person name="Eisen J.A."/>
            <person name="Markowitz V."/>
            <person name="Hugenholtz P."/>
            <person name="Kyrpides N.C."/>
            <person name="Klenk H.-P."/>
            <person name="Brettin T."/>
        </authorList>
    </citation>
    <scope>NUCLEOTIDE SEQUENCE [LARGE SCALE GENOMIC DNA]</scope>
    <source>
        <strain evidence="3">DSM 17836 / JCM 10339 / NBRC 14399</strain>
    </source>
</reference>
<name>D2Q2Q6_KRIFD</name>
<dbReference type="SUPFAM" id="SSF55729">
    <property type="entry name" value="Acyl-CoA N-acyltransferases (Nat)"/>
    <property type="match status" value="1"/>
</dbReference>
<feature type="domain" description="N-acetyltransferase" evidence="1">
    <location>
        <begin position="149"/>
        <end position="229"/>
    </location>
</feature>
<dbReference type="HOGENOM" id="CLU_1164660_0_0_11"/>
<dbReference type="Pfam" id="PF13302">
    <property type="entry name" value="Acetyltransf_3"/>
    <property type="match status" value="1"/>
</dbReference>
<dbReference type="InterPro" id="IPR000182">
    <property type="entry name" value="GNAT_dom"/>
</dbReference>
<proteinExistence type="predicted"/>
<evidence type="ECO:0000313" key="3">
    <source>
        <dbReference type="Proteomes" id="UP000007967"/>
    </source>
</evidence>
<dbReference type="OrthoDB" id="9799092at2"/>
<keyword evidence="3" id="KW-1185">Reference proteome</keyword>
<protein>
    <recommendedName>
        <fullName evidence="1">N-acetyltransferase domain-containing protein</fullName>
    </recommendedName>
</protein>
<evidence type="ECO:0000313" key="2">
    <source>
        <dbReference type="EMBL" id="ADB30237.1"/>
    </source>
</evidence>
<dbReference type="KEGG" id="kfl:Kfla_1133"/>
<gene>
    <name evidence="2" type="ordered locus">Kfla_1133</name>
</gene>